<evidence type="ECO:0000313" key="1">
    <source>
        <dbReference type="EMBL" id="QNP43738.1"/>
    </source>
</evidence>
<dbReference type="EMBL" id="CP060780">
    <property type="protein sequence ID" value="QNP43738.1"/>
    <property type="molecule type" value="Genomic_DNA"/>
</dbReference>
<sequence length="141" mass="15920">MADNLTLAYEFTNDPNDDFGWLAASVEASGFRARNGFWVQWQDLVEFASRLAPYPLPTNGPVEAEWGYSENGEYTRVTLISLSQTSATGKVSVSVDLADYYEPRRRCQVIFDTSYASLELFRQELEDLMARKKETAVLLSA</sequence>
<reference evidence="1 2" key="1">
    <citation type="submission" date="2020-08" db="EMBL/GenBank/DDBJ databases">
        <title>Genome sequence of Sphingomonas daechungensis KACC 18115T.</title>
        <authorList>
            <person name="Hyun D.-W."/>
            <person name="Bae J.-W."/>
        </authorList>
    </citation>
    <scope>NUCLEOTIDE SEQUENCE [LARGE SCALE GENOMIC DNA]</scope>
    <source>
        <strain evidence="1 2">KACC 18115</strain>
    </source>
</reference>
<evidence type="ECO:0000313" key="2">
    <source>
        <dbReference type="Proteomes" id="UP000516134"/>
    </source>
</evidence>
<dbReference type="RefSeq" id="WP_187715163.1">
    <property type="nucleotide sequence ID" value="NZ_BAABJC010000001.1"/>
</dbReference>
<protein>
    <submittedName>
        <fullName evidence="1">Uncharacterized protein</fullName>
    </submittedName>
</protein>
<organism evidence="1 2">
    <name type="scientific">Sphingomonas daechungensis</name>
    <dbReference type="NCBI Taxonomy" id="1176646"/>
    <lineage>
        <taxon>Bacteria</taxon>
        <taxon>Pseudomonadati</taxon>
        <taxon>Pseudomonadota</taxon>
        <taxon>Alphaproteobacteria</taxon>
        <taxon>Sphingomonadales</taxon>
        <taxon>Sphingomonadaceae</taxon>
        <taxon>Sphingomonas</taxon>
    </lineage>
</organism>
<dbReference type="Proteomes" id="UP000516134">
    <property type="component" value="Chromosome"/>
</dbReference>
<accession>A0ABX6T3E7</accession>
<proteinExistence type="predicted"/>
<gene>
    <name evidence="1" type="ORF">H9L15_03475</name>
</gene>
<keyword evidence="2" id="KW-1185">Reference proteome</keyword>
<name>A0ABX6T3E7_9SPHN</name>